<accession>A0A401FRI2</accession>
<sequence length="102" mass="11003">MECTVTHAGSNVHFTVTGKIDEQGAEELKARFLSLDRSAITDAIFDFSDVPHIGSAGIGKLLLFYKELAVSGGVIRIENVSPALYDLFAVLRLDSIFSISKG</sequence>
<dbReference type="Gene3D" id="3.30.750.24">
    <property type="entry name" value="STAS domain"/>
    <property type="match status" value="1"/>
</dbReference>
<protein>
    <submittedName>
        <fullName evidence="2">Anti-sigma-factor antagonist</fullName>
    </submittedName>
</protein>
<name>A0A401FRI2_9BACT</name>
<dbReference type="Pfam" id="PF01740">
    <property type="entry name" value="STAS"/>
    <property type="match status" value="1"/>
</dbReference>
<organism evidence="2 3">
    <name type="scientific">Desulfonema ishimotonii</name>
    <dbReference type="NCBI Taxonomy" id="45657"/>
    <lineage>
        <taxon>Bacteria</taxon>
        <taxon>Pseudomonadati</taxon>
        <taxon>Thermodesulfobacteriota</taxon>
        <taxon>Desulfobacteria</taxon>
        <taxon>Desulfobacterales</taxon>
        <taxon>Desulfococcaceae</taxon>
        <taxon>Desulfonema</taxon>
    </lineage>
</organism>
<reference evidence="3" key="1">
    <citation type="submission" date="2017-11" db="EMBL/GenBank/DDBJ databases">
        <authorList>
            <person name="Watanabe M."/>
            <person name="Kojima H."/>
        </authorList>
    </citation>
    <scope>NUCLEOTIDE SEQUENCE [LARGE SCALE GENOMIC DNA]</scope>
    <source>
        <strain evidence="3">Tokyo 01</strain>
    </source>
</reference>
<evidence type="ECO:0000259" key="1">
    <source>
        <dbReference type="PROSITE" id="PS50801"/>
    </source>
</evidence>
<evidence type="ECO:0000313" key="3">
    <source>
        <dbReference type="Proteomes" id="UP000288096"/>
    </source>
</evidence>
<dbReference type="EMBL" id="BEXT01000001">
    <property type="protein sequence ID" value="GBC59574.1"/>
    <property type="molecule type" value="Genomic_DNA"/>
</dbReference>
<proteinExistence type="predicted"/>
<reference evidence="3" key="2">
    <citation type="submission" date="2019-01" db="EMBL/GenBank/DDBJ databases">
        <title>Genome sequence of Desulfonema ishimotonii strain Tokyo 01.</title>
        <authorList>
            <person name="Fukui M."/>
        </authorList>
    </citation>
    <scope>NUCLEOTIDE SEQUENCE [LARGE SCALE GENOMIC DNA]</scope>
    <source>
        <strain evidence="3">Tokyo 01</strain>
    </source>
</reference>
<feature type="domain" description="STAS" evidence="1">
    <location>
        <begin position="14"/>
        <end position="102"/>
    </location>
</feature>
<keyword evidence="3" id="KW-1185">Reference proteome</keyword>
<comment type="caution">
    <text evidence="2">The sequence shown here is derived from an EMBL/GenBank/DDBJ whole genome shotgun (WGS) entry which is preliminary data.</text>
</comment>
<dbReference type="AlphaFoldDB" id="A0A401FRI2"/>
<dbReference type="CDD" id="cd07043">
    <property type="entry name" value="STAS_anti-anti-sigma_factors"/>
    <property type="match status" value="1"/>
</dbReference>
<gene>
    <name evidence="2" type="ORF">DENIS_0513</name>
</gene>
<dbReference type="InterPro" id="IPR036513">
    <property type="entry name" value="STAS_dom_sf"/>
</dbReference>
<dbReference type="PANTHER" id="PTHR33495">
    <property type="entry name" value="ANTI-SIGMA FACTOR ANTAGONIST TM_1081-RELATED-RELATED"/>
    <property type="match status" value="1"/>
</dbReference>
<dbReference type="GO" id="GO:0043856">
    <property type="term" value="F:anti-sigma factor antagonist activity"/>
    <property type="evidence" value="ECO:0007669"/>
    <property type="project" value="TreeGrafter"/>
</dbReference>
<dbReference type="RefSeq" id="WP_166404819.1">
    <property type="nucleotide sequence ID" value="NZ_BEXT01000001.1"/>
</dbReference>
<evidence type="ECO:0000313" key="2">
    <source>
        <dbReference type="EMBL" id="GBC59574.1"/>
    </source>
</evidence>
<dbReference type="InterPro" id="IPR002645">
    <property type="entry name" value="STAS_dom"/>
</dbReference>
<dbReference type="PROSITE" id="PS50801">
    <property type="entry name" value="STAS"/>
    <property type="match status" value="1"/>
</dbReference>
<dbReference type="SUPFAM" id="SSF52091">
    <property type="entry name" value="SpoIIaa-like"/>
    <property type="match status" value="1"/>
</dbReference>
<dbReference type="Proteomes" id="UP000288096">
    <property type="component" value="Unassembled WGS sequence"/>
</dbReference>